<keyword evidence="4" id="KW-1185">Reference proteome</keyword>
<name>A0A418N578_9FLAO</name>
<gene>
    <name evidence="1" type="ORF">D2U88_17445</name>
    <name evidence="2" type="ORF">FQ019_17240</name>
</gene>
<dbReference type="EMBL" id="VNWL01000029">
    <property type="protein sequence ID" value="TXK00655.1"/>
    <property type="molecule type" value="Genomic_DNA"/>
</dbReference>
<evidence type="ECO:0000313" key="2">
    <source>
        <dbReference type="EMBL" id="TXK00655.1"/>
    </source>
</evidence>
<reference evidence="1 3" key="1">
    <citation type="submission" date="2018-08" db="EMBL/GenBank/DDBJ databases">
        <title>Proposal of Muricauda 72 sp.nov. and Muricauda NH166 sp.nov., isolated from seawater.</title>
        <authorList>
            <person name="Cheng H."/>
            <person name="Wu Y.-H."/>
            <person name="Guo L.-L."/>
            <person name="Xu X.-W."/>
        </authorList>
    </citation>
    <scope>NUCLEOTIDE SEQUENCE [LARGE SCALE GENOMIC DNA]</scope>
    <source>
        <strain evidence="1 3">NH166</strain>
    </source>
</reference>
<comment type="caution">
    <text evidence="1">The sequence shown here is derived from an EMBL/GenBank/DDBJ whole genome shotgun (WGS) entry which is preliminary data.</text>
</comment>
<reference evidence="2 4" key="2">
    <citation type="submission" date="2019-07" db="EMBL/GenBank/DDBJ databases">
        <title>Draft genome of two Muricauda strains isolated from deep sea.</title>
        <authorList>
            <person name="Sun C."/>
        </authorList>
    </citation>
    <scope>NUCLEOTIDE SEQUENCE [LARGE SCALE GENOMIC DNA]</scope>
    <source>
        <strain evidence="2 4">NH166</strain>
    </source>
</reference>
<evidence type="ECO:0000313" key="1">
    <source>
        <dbReference type="EMBL" id="RIV68946.1"/>
    </source>
</evidence>
<dbReference type="RefSeq" id="WP_119641782.1">
    <property type="nucleotide sequence ID" value="NZ_QXFJ01000030.1"/>
</dbReference>
<dbReference type="Proteomes" id="UP000321528">
    <property type="component" value="Unassembled WGS sequence"/>
</dbReference>
<evidence type="ECO:0000313" key="4">
    <source>
        <dbReference type="Proteomes" id="UP000321528"/>
    </source>
</evidence>
<organism evidence="1 3">
    <name type="scientific">Flagellimonas aequoris</name>
    <dbReference type="NCBI Taxonomy" id="2306997"/>
    <lineage>
        <taxon>Bacteria</taxon>
        <taxon>Pseudomonadati</taxon>
        <taxon>Bacteroidota</taxon>
        <taxon>Flavobacteriia</taxon>
        <taxon>Flavobacteriales</taxon>
        <taxon>Flavobacteriaceae</taxon>
        <taxon>Flagellimonas</taxon>
    </lineage>
</organism>
<sequence length="138" mass="16612">MNNEINKKKRKYTNLIKTEMMRGGGLKFSFFQLEVFKVLLTEFGYNYIMIGGKGKYLKSAPEGYEIVRFHKLQDSFTDYLRYHFDRSSIPEGISYEDFLNKYYQSRPINQHYAKSFFQAENKLDENDFILENEFLKFK</sequence>
<dbReference type="Proteomes" id="UP000284189">
    <property type="component" value="Unassembled WGS sequence"/>
</dbReference>
<proteinExistence type="predicted"/>
<dbReference type="EMBL" id="QXFJ01000030">
    <property type="protein sequence ID" value="RIV68946.1"/>
    <property type="molecule type" value="Genomic_DNA"/>
</dbReference>
<dbReference type="OrthoDB" id="9906602at2"/>
<dbReference type="AlphaFoldDB" id="A0A418N578"/>
<evidence type="ECO:0000313" key="3">
    <source>
        <dbReference type="Proteomes" id="UP000284189"/>
    </source>
</evidence>
<protein>
    <submittedName>
        <fullName evidence="1">Uncharacterized protein</fullName>
    </submittedName>
</protein>
<accession>A0A418N578</accession>